<name>A0A4U6TXP6_SETVI</name>
<evidence type="ECO:0000313" key="2">
    <source>
        <dbReference type="EMBL" id="TKW05993.1"/>
    </source>
</evidence>
<dbReference type="Proteomes" id="UP000298652">
    <property type="component" value="Chromosome 7"/>
</dbReference>
<evidence type="ECO:0008006" key="4">
    <source>
        <dbReference type="Google" id="ProtNLM"/>
    </source>
</evidence>
<evidence type="ECO:0000256" key="1">
    <source>
        <dbReference type="SAM" id="SignalP"/>
    </source>
</evidence>
<feature type="signal peptide" evidence="1">
    <location>
        <begin position="1"/>
        <end position="28"/>
    </location>
</feature>
<dbReference type="Gramene" id="TKW05993">
    <property type="protein sequence ID" value="TKW05993"/>
    <property type="gene ID" value="SEVIR_7G213101v2"/>
</dbReference>
<gene>
    <name evidence="2" type="ORF">SEVIR_7G213101v2</name>
</gene>
<keyword evidence="3" id="KW-1185">Reference proteome</keyword>
<accession>A0A4U6TXP6</accession>
<protein>
    <recommendedName>
        <fullName evidence="4">Plant methyltransferase dimerisation domain-containing protein</fullName>
    </recommendedName>
</protein>
<feature type="chain" id="PRO_5020556505" description="Plant methyltransferase dimerisation domain-containing protein" evidence="1">
    <location>
        <begin position="29"/>
        <end position="79"/>
    </location>
</feature>
<keyword evidence="1" id="KW-0732">Signal</keyword>
<dbReference type="AlphaFoldDB" id="A0A4U6TXP6"/>
<evidence type="ECO:0000313" key="3">
    <source>
        <dbReference type="Proteomes" id="UP000298652"/>
    </source>
</evidence>
<proteinExistence type="predicted"/>
<dbReference type="EMBL" id="CM016558">
    <property type="protein sequence ID" value="TKW05993.1"/>
    <property type="molecule type" value="Genomic_DNA"/>
</dbReference>
<reference evidence="2" key="1">
    <citation type="submission" date="2019-03" db="EMBL/GenBank/DDBJ databases">
        <title>WGS assembly of Setaria viridis.</title>
        <authorList>
            <person name="Huang P."/>
            <person name="Jenkins J."/>
            <person name="Grimwood J."/>
            <person name="Barry K."/>
            <person name="Healey A."/>
            <person name="Mamidi S."/>
            <person name="Sreedasyam A."/>
            <person name="Shu S."/>
            <person name="Feldman M."/>
            <person name="Wu J."/>
            <person name="Yu Y."/>
            <person name="Chen C."/>
            <person name="Johnson J."/>
            <person name="Rokhsar D."/>
            <person name="Baxter I."/>
            <person name="Schmutz J."/>
            <person name="Brutnell T."/>
            <person name="Kellogg E."/>
        </authorList>
    </citation>
    <scope>NUCLEOTIDE SEQUENCE [LARGE SCALE GENOMIC DNA]</scope>
</reference>
<organism evidence="2 3">
    <name type="scientific">Setaria viridis</name>
    <name type="common">Green bristlegrass</name>
    <name type="synonym">Setaria italica subsp. viridis</name>
    <dbReference type="NCBI Taxonomy" id="4556"/>
    <lineage>
        <taxon>Eukaryota</taxon>
        <taxon>Viridiplantae</taxon>
        <taxon>Streptophyta</taxon>
        <taxon>Embryophyta</taxon>
        <taxon>Tracheophyta</taxon>
        <taxon>Spermatophyta</taxon>
        <taxon>Magnoliopsida</taxon>
        <taxon>Liliopsida</taxon>
        <taxon>Poales</taxon>
        <taxon>Poaceae</taxon>
        <taxon>PACMAD clade</taxon>
        <taxon>Panicoideae</taxon>
        <taxon>Panicodae</taxon>
        <taxon>Paniceae</taxon>
        <taxon>Cenchrinae</taxon>
        <taxon>Setaria</taxon>
    </lineage>
</organism>
<sequence length="79" mass="8638">MARFSLHAMLTRFLASCPFMIKLVGVHAQAFFAFIASQSGPFGLEEIASSLSHSPSHFDFLLGSFGSLCLFLSKCHINI</sequence>